<reference evidence="2" key="1">
    <citation type="journal article" date="2023" name="Plant J.">
        <title>Genome sequences and population genomics provide insights into the demographic history, inbreeding, and mutation load of two 'living fossil' tree species of Dipteronia.</title>
        <authorList>
            <person name="Feng Y."/>
            <person name="Comes H.P."/>
            <person name="Chen J."/>
            <person name="Zhu S."/>
            <person name="Lu R."/>
            <person name="Zhang X."/>
            <person name="Li P."/>
            <person name="Qiu J."/>
            <person name="Olsen K.M."/>
            <person name="Qiu Y."/>
        </authorList>
    </citation>
    <scope>NUCLEOTIDE SEQUENCE</scope>
    <source>
        <strain evidence="2">KIB01</strain>
    </source>
</reference>
<dbReference type="AlphaFoldDB" id="A0AAD9WMX8"/>
<comment type="caution">
    <text evidence="2">The sequence shown here is derived from an EMBL/GenBank/DDBJ whole genome shotgun (WGS) entry which is preliminary data.</text>
</comment>
<accession>A0AAD9WMX8</accession>
<evidence type="ECO:0000313" key="2">
    <source>
        <dbReference type="EMBL" id="KAK2636062.1"/>
    </source>
</evidence>
<keyword evidence="1" id="KW-1133">Transmembrane helix</keyword>
<organism evidence="2 3">
    <name type="scientific">Dipteronia dyeriana</name>
    <dbReference type="NCBI Taxonomy" id="168575"/>
    <lineage>
        <taxon>Eukaryota</taxon>
        <taxon>Viridiplantae</taxon>
        <taxon>Streptophyta</taxon>
        <taxon>Embryophyta</taxon>
        <taxon>Tracheophyta</taxon>
        <taxon>Spermatophyta</taxon>
        <taxon>Magnoliopsida</taxon>
        <taxon>eudicotyledons</taxon>
        <taxon>Gunneridae</taxon>
        <taxon>Pentapetalae</taxon>
        <taxon>rosids</taxon>
        <taxon>malvids</taxon>
        <taxon>Sapindales</taxon>
        <taxon>Sapindaceae</taxon>
        <taxon>Hippocastanoideae</taxon>
        <taxon>Acereae</taxon>
        <taxon>Dipteronia</taxon>
    </lineage>
</organism>
<proteinExistence type="predicted"/>
<feature type="transmembrane region" description="Helical" evidence="1">
    <location>
        <begin position="13"/>
        <end position="32"/>
    </location>
</feature>
<sequence length="123" mass="14405">MGLAVSDYLNLEAYPIMYGISVYLIHSLNYLFQCFIHVQSQFCLHCGPYRNHINSVKKYFPGLHIELEYKLNVEDYLKDLPSYKKELLVQKFAAVGTLKAYLSHFRDVEDEYENAKMNLNANK</sequence>
<dbReference type="Proteomes" id="UP001280121">
    <property type="component" value="Unassembled WGS sequence"/>
</dbReference>
<keyword evidence="1" id="KW-0472">Membrane</keyword>
<keyword evidence="1" id="KW-0812">Transmembrane</keyword>
<evidence type="ECO:0000256" key="1">
    <source>
        <dbReference type="SAM" id="Phobius"/>
    </source>
</evidence>
<keyword evidence="3" id="KW-1185">Reference proteome</keyword>
<dbReference type="EMBL" id="JANJYI010000009">
    <property type="protein sequence ID" value="KAK2636062.1"/>
    <property type="molecule type" value="Genomic_DNA"/>
</dbReference>
<gene>
    <name evidence="2" type="ORF">Ddye_030854</name>
</gene>
<name>A0AAD9WMX8_9ROSI</name>
<protein>
    <submittedName>
        <fullName evidence="2">Uncharacterized protein</fullName>
    </submittedName>
</protein>
<evidence type="ECO:0000313" key="3">
    <source>
        <dbReference type="Proteomes" id="UP001280121"/>
    </source>
</evidence>